<dbReference type="Gene3D" id="2.60.120.10">
    <property type="entry name" value="Jelly Rolls"/>
    <property type="match status" value="1"/>
</dbReference>
<dbReference type="EMBL" id="SDWJ01000002">
    <property type="protein sequence ID" value="MVZ98487.1"/>
    <property type="molecule type" value="Genomic_DNA"/>
</dbReference>
<proteinExistence type="predicted"/>
<reference evidence="1 2" key="1">
    <citation type="submission" date="2019-01" db="EMBL/GenBank/DDBJ databases">
        <title>Sphingorhabdus lacus sp.nov., isolated from an oligotrophic freshwater lake.</title>
        <authorList>
            <person name="Park M."/>
        </authorList>
    </citation>
    <scope>NUCLEOTIDE SEQUENCE [LARGE SCALE GENOMIC DNA]</scope>
    <source>
        <strain evidence="1 2">IMCC26285</strain>
    </source>
</reference>
<organism evidence="1 2">
    <name type="scientific">Sphingorhabdus profundilacus</name>
    <dbReference type="NCBI Taxonomy" id="2509718"/>
    <lineage>
        <taxon>Bacteria</taxon>
        <taxon>Pseudomonadati</taxon>
        <taxon>Pseudomonadota</taxon>
        <taxon>Alphaproteobacteria</taxon>
        <taxon>Sphingomonadales</taxon>
        <taxon>Sphingomonadaceae</taxon>
        <taxon>Sphingorhabdus</taxon>
    </lineage>
</organism>
<protein>
    <submittedName>
        <fullName evidence="1">Cupin</fullName>
    </submittedName>
</protein>
<dbReference type="OrthoDB" id="3829432at2"/>
<accession>A0A6I4LY54</accession>
<dbReference type="SUPFAM" id="SSF51182">
    <property type="entry name" value="RmlC-like cupins"/>
    <property type="match status" value="1"/>
</dbReference>
<dbReference type="RefSeq" id="WP_160354387.1">
    <property type="nucleotide sequence ID" value="NZ_SDWJ01000002.1"/>
</dbReference>
<dbReference type="Proteomes" id="UP000471147">
    <property type="component" value="Unassembled WGS sequence"/>
</dbReference>
<dbReference type="AlphaFoldDB" id="A0A6I4LY54"/>
<evidence type="ECO:0000313" key="2">
    <source>
        <dbReference type="Proteomes" id="UP000471147"/>
    </source>
</evidence>
<sequence>MAKFVQNVGNYRAESAWGAMDLVEIDGVSVKLHWTDKPYKWHENDGAEAFVVLNGEVDMHYMVDGLERVVTLGASDIFIADIGDRHVARPRGEARILVVERNGSE</sequence>
<keyword evidence="2" id="KW-1185">Reference proteome</keyword>
<dbReference type="InterPro" id="IPR014710">
    <property type="entry name" value="RmlC-like_jellyroll"/>
</dbReference>
<dbReference type="InterPro" id="IPR011051">
    <property type="entry name" value="RmlC_Cupin_sf"/>
</dbReference>
<name>A0A6I4LY54_9SPHN</name>
<gene>
    <name evidence="1" type="ORF">EUU23_12360</name>
</gene>
<comment type="caution">
    <text evidence="1">The sequence shown here is derived from an EMBL/GenBank/DDBJ whole genome shotgun (WGS) entry which is preliminary data.</text>
</comment>
<evidence type="ECO:0000313" key="1">
    <source>
        <dbReference type="EMBL" id="MVZ98487.1"/>
    </source>
</evidence>